<keyword evidence="2" id="KW-1185">Reference proteome</keyword>
<reference evidence="1 2" key="1">
    <citation type="submission" date="2024-01" db="EMBL/GenBank/DDBJ databases">
        <title>Uliginosibacterium soil sp. nov.</title>
        <authorList>
            <person name="Lv Y."/>
        </authorList>
    </citation>
    <scope>NUCLEOTIDE SEQUENCE [LARGE SCALE GENOMIC DNA]</scope>
    <source>
        <strain evidence="1 2">H3</strain>
    </source>
</reference>
<protein>
    <submittedName>
        <fullName evidence="1">Phage portal protein</fullName>
    </submittedName>
</protein>
<dbReference type="EMBL" id="JAYXHS010000003">
    <property type="protein sequence ID" value="MEC5387166.1"/>
    <property type="molecule type" value="Genomic_DNA"/>
</dbReference>
<comment type="caution">
    <text evidence="1">The sequence shown here is derived from an EMBL/GenBank/DDBJ whole genome shotgun (WGS) entry which is preliminary data.</text>
</comment>
<proteinExistence type="predicted"/>
<accession>A0ABU6K646</accession>
<dbReference type="RefSeq" id="WP_327600143.1">
    <property type="nucleotide sequence ID" value="NZ_JAYXHS010000003.1"/>
</dbReference>
<dbReference type="Pfam" id="PF04860">
    <property type="entry name" value="Phage_portal"/>
    <property type="match status" value="1"/>
</dbReference>
<evidence type="ECO:0000313" key="2">
    <source>
        <dbReference type="Proteomes" id="UP001331561"/>
    </source>
</evidence>
<sequence length="393" mass="42073">MQIVASLSRWLGWPRRELPARYSDGWQAGTSLDDAKGPGPVEGFAALRRGVEILTGQLTSTPLLVYGTDGKEAPSSGAARCLRAIDPAHLEAGVSDCLWTGNGWLHIVRNAAGVASVLEHVQAFRMSAAIEQEGVVYRCDGQPIDPQDYLHLMCRNAYSAYVGDGLTESYGTSVGALMATVSIYRQLQTNGSHAEAFLSTDEKLTVDQMKQLRAAYMEQTSNRGAAGGAVILSFGLKPETLRRLPSALDADIVKTLDFSVAEASRMTGVPLMLLSVKDASAYASATESHRAFYRTTIRPLMHRVEQELSRKLGQTIKYDVGEVALGSGVERADVLSKLLYAGIINTDEARAAVGYGPVDGGTVIGKPANSLPLPAWLATQATAQQPAPQEPQP</sequence>
<name>A0ABU6K646_9RHOO</name>
<gene>
    <name evidence="1" type="ORF">VVD49_15660</name>
</gene>
<evidence type="ECO:0000313" key="1">
    <source>
        <dbReference type="EMBL" id="MEC5387166.1"/>
    </source>
</evidence>
<dbReference type="Proteomes" id="UP001331561">
    <property type="component" value="Unassembled WGS sequence"/>
</dbReference>
<dbReference type="InterPro" id="IPR006944">
    <property type="entry name" value="Phage/GTA_portal"/>
</dbReference>
<organism evidence="1 2">
    <name type="scientific">Uliginosibacterium silvisoli</name>
    <dbReference type="NCBI Taxonomy" id="3114758"/>
    <lineage>
        <taxon>Bacteria</taxon>
        <taxon>Pseudomonadati</taxon>
        <taxon>Pseudomonadota</taxon>
        <taxon>Betaproteobacteria</taxon>
        <taxon>Rhodocyclales</taxon>
        <taxon>Zoogloeaceae</taxon>
        <taxon>Uliginosibacterium</taxon>
    </lineage>
</organism>